<dbReference type="Proteomes" id="UP000076798">
    <property type="component" value="Unassembled WGS sequence"/>
</dbReference>
<keyword evidence="3" id="KW-1185">Reference proteome</keyword>
<protein>
    <submittedName>
        <fullName evidence="2">Uncharacterized protein</fullName>
    </submittedName>
</protein>
<dbReference type="EMBL" id="KV428162">
    <property type="protein sequence ID" value="KZT34855.1"/>
    <property type="molecule type" value="Genomic_DNA"/>
</dbReference>
<accession>A0A166A179</accession>
<reference evidence="2 3" key="1">
    <citation type="journal article" date="2016" name="Mol. Biol. Evol.">
        <title>Comparative Genomics of Early-Diverging Mushroom-Forming Fungi Provides Insights into the Origins of Lignocellulose Decay Capabilities.</title>
        <authorList>
            <person name="Nagy L.G."/>
            <person name="Riley R."/>
            <person name="Tritt A."/>
            <person name="Adam C."/>
            <person name="Daum C."/>
            <person name="Floudas D."/>
            <person name="Sun H."/>
            <person name="Yadav J.S."/>
            <person name="Pangilinan J."/>
            <person name="Larsson K.H."/>
            <person name="Matsuura K."/>
            <person name="Barry K."/>
            <person name="Labutti K."/>
            <person name="Kuo R."/>
            <person name="Ohm R.A."/>
            <person name="Bhattacharya S.S."/>
            <person name="Shirouzu T."/>
            <person name="Yoshinaga Y."/>
            <person name="Martin F.M."/>
            <person name="Grigoriev I.V."/>
            <person name="Hibbett D.S."/>
        </authorList>
    </citation>
    <scope>NUCLEOTIDE SEQUENCE [LARGE SCALE GENOMIC DNA]</scope>
    <source>
        <strain evidence="2 3">HHB10207 ss-3</strain>
    </source>
</reference>
<name>A0A166A179_9AGAM</name>
<evidence type="ECO:0000313" key="3">
    <source>
        <dbReference type="Proteomes" id="UP000076798"/>
    </source>
</evidence>
<organism evidence="2 3">
    <name type="scientific">Sistotremastrum suecicum HHB10207 ss-3</name>
    <dbReference type="NCBI Taxonomy" id="1314776"/>
    <lineage>
        <taxon>Eukaryota</taxon>
        <taxon>Fungi</taxon>
        <taxon>Dikarya</taxon>
        <taxon>Basidiomycota</taxon>
        <taxon>Agaricomycotina</taxon>
        <taxon>Agaricomycetes</taxon>
        <taxon>Sistotremastrales</taxon>
        <taxon>Sistotremastraceae</taxon>
        <taxon>Sistotremastrum</taxon>
    </lineage>
</organism>
<evidence type="ECO:0000256" key="1">
    <source>
        <dbReference type="SAM" id="MobiDB-lite"/>
    </source>
</evidence>
<sequence>MSSPTEGSEYHADHPASILDDPISPPPPSTEPSYTPLPEARAAIKSVLEKTTPSASIVITQETYEQLIQEFPMLDHMSDESYPVKYYYCTQTCELFLEYATQIDQYPELSHRIIQTIRSQCLETFHATFKLTPETHITLLPLLEQESEGLIRLKHHYSAQTRTLFVEYNSKIRNYPSNLLSVFSHLTS</sequence>
<evidence type="ECO:0000313" key="2">
    <source>
        <dbReference type="EMBL" id="KZT34855.1"/>
    </source>
</evidence>
<gene>
    <name evidence="2" type="ORF">SISSUDRAFT_227605</name>
</gene>
<dbReference type="AlphaFoldDB" id="A0A166A179"/>
<feature type="region of interest" description="Disordered" evidence="1">
    <location>
        <begin position="1"/>
        <end position="36"/>
    </location>
</feature>
<proteinExistence type="predicted"/>